<evidence type="ECO:0000256" key="1">
    <source>
        <dbReference type="SAM" id="Phobius"/>
    </source>
</evidence>
<dbReference type="EMBL" id="JBHSGW010000004">
    <property type="protein sequence ID" value="MFC4739710.1"/>
    <property type="molecule type" value="Genomic_DNA"/>
</dbReference>
<feature type="domain" description="2TM" evidence="2">
    <location>
        <begin position="11"/>
        <end position="90"/>
    </location>
</feature>
<comment type="caution">
    <text evidence="3">The sequence shown here is derived from an EMBL/GenBank/DDBJ whole genome shotgun (WGS) entry which is preliminary data.</text>
</comment>
<keyword evidence="4" id="KW-1185">Reference proteome</keyword>
<name>A0ABV9P5N7_9FLAO</name>
<keyword evidence="1" id="KW-1133">Transmembrane helix</keyword>
<organism evidence="3 4">
    <name type="scientific">Flavobacterium ponti</name>
    <dbReference type="NCBI Taxonomy" id="665133"/>
    <lineage>
        <taxon>Bacteria</taxon>
        <taxon>Pseudomonadati</taxon>
        <taxon>Bacteroidota</taxon>
        <taxon>Flavobacteriia</taxon>
        <taxon>Flavobacteriales</taxon>
        <taxon>Flavobacteriaceae</taxon>
        <taxon>Flavobacterium</taxon>
    </lineage>
</organism>
<dbReference type="RefSeq" id="WP_379739654.1">
    <property type="nucleotide sequence ID" value="NZ_JBHSGW010000004.1"/>
</dbReference>
<keyword evidence="1" id="KW-0472">Membrane</keyword>
<proteinExistence type="predicted"/>
<gene>
    <name evidence="3" type="ORF">ACFO3U_06850</name>
</gene>
<evidence type="ECO:0000259" key="2">
    <source>
        <dbReference type="Pfam" id="PF13239"/>
    </source>
</evidence>
<accession>A0ABV9P5N7</accession>
<evidence type="ECO:0000313" key="3">
    <source>
        <dbReference type="EMBL" id="MFC4739710.1"/>
    </source>
</evidence>
<reference evidence="4" key="1">
    <citation type="journal article" date="2019" name="Int. J. Syst. Evol. Microbiol.">
        <title>The Global Catalogue of Microorganisms (GCM) 10K type strain sequencing project: providing services to taxonomists for standard genome sequencing and annotation.</title>
        <authorList>
            <consortium name="The Broad Institute Genomics Platform"/>
            <consortium name="The Broad Institute Genome Sequencing Center for Infectious Disease"/>
            <person name="Wu L."/>
            <person name="Ma J."/>
        </authorList>
    </citation>
    <scope>NUCLEOTIDE SEQUENCE [LARGE SCALE GENOMIC DNA]</scope>
    <source>
        <strain evidence="4">CCUG 50349</strain>
    </source>
</reference>
<dbReference type="Proteomes" id="UP001595885">
    <property type="component" value="Unassembled WGS sequence"/>
</dbReference>
<dbReference type="Pfam" id="PF13239">
    <property type="entry name" value="2TM"/>
    <property type="match status" value="1"/>
</dbReference>
<dbReference type="InterPro" id="IPR025698">
    <property type="entry name" value="2TM_dom"/>
</dbReference>
<feature type="transmembrane region" description="Helical" evidence="1">
    <location>
        <begin position="22"/>
        <end position="42"/>
    </location>
</feature>
<feature type="transmembrane region" description="Helical" evidence="1">
    <location>
        <begin position="48"/>
        <end position="67"/>
    </location>
</feature>
<sequence length="100" mass="12108">METNNEQKRYEKAQKRVKEIKGFYRHLLVYSIVMIAIIYINLRYTPEVLWFIWTGLGSGIPLLFHGIKVFKGIPFFTSDWEEKKVKEFMEQEKINENKYK</sequence>
<evidence type="ECO:0000313" key="4">
    <source>
        <dbReference type="Proteomes" id="UP001595885"/>
    </source>
</evidence>
<protein>
    <submittedName>
        <fullName evidence="3">2TM domain-containing protein</fullName>
    </submittedName>
</protein>
<keyword evidence="1" id="KW-0812">Transmembrane</keyword>